<evidence type="ECO:0000256" key="1">
    <source>
        <dbReference type="ARBA" id="ARBA00022670"/>
    </source>
</evidence>
<keyword evidence="4 6" id="KW-0862">Zinc</keyword>
<dbReference type="Gene3D" id="3.30.2010.10">
    <property type="entry name" value="Metalloproteases ('zincins'), catalytic domain"/>
    <property type="match status" value="1"/>
</dbReference>
<feature type="domain" description="Peptidase M48" evidence="8">
    <location>
        <begin position="210"/>
        <end position="421"/>
    </location>
</feature>
<reference evidence="10 11" key="1">
    <citation type="submission" date="2018-11" db="EMBL/GenBank/DDBJ databases">
        <title>Novel Erysipelotrichaceae bacterium isolated from small intestine of a swine.</title>
        <authorList>
            <person name="Kim J.S."/>
            <person name="Choe H."/>
            <person name="Lee Y.R."/>
            <person name="Kim K.M."/>
            <person name="Park D.S."/>
        </authorList>
    </citation>
    <scope>NUCLEOTIDE SEQUENCE [LARGE SCALE GENOMIC DNA]</scope>
    <source>
        <strain evidence="10 11">SG0102</strain>
    </source>
</reference>
<evidence type="ECO:0000313" key="10">
    <source>
        <dbReference type="EMBL" id="BBH27523.1"/>
    </source>
</evidence>
<feature type="transmembrane region" description="Helical" evidence="7">
    <location>
        <begin position="180"/>
        <end position="202"/>
    </location>
</feature>
<keyword evidence="5 6" id="KW-0482">Metalloprotease</keyword>
<evidence type="ECO:0000259" key="8">
    <source>
        <dbReference type="Pfam" id="PF01435"/>
    </source>
</evidence>
<dbReference type="KEGG" id="ebm:SG0102_24570"/>
<keyword evidence="7" id="KW-0812">Transmembrane</keyword>
<keyword evidence="2" id="KW-0479">Metal-binding</keyword>
<dbReference type="InParanoid" id="A0A3G9JRA8"/>
<dbReference type="PANTHER" id="PTHR10120">
    <property type="entry name" value="CAAX PRENYL PROTEASE 1"/>
    <property type="match status" value="1"/>
</dbReference>
<keyword evidence="1 6" id="KW-0645">Protease</keyword>
<keyword evidence="11" id="KW-1185">Reference proteome</keyword>
<dbReference type="AlphaFoldDB" id="A0A3G9JRA8"/>
<keyword evidence="3 6" id="KW-0378">Hydrolase</keyword>
<evidence type="ECO:0000256" key="2">
    <source>
        <dbReference type="ARBA" id="ARBA00022723"/>
    </source>
</evidence>
<comment type="cofactor">
    <cofactor evidence="6">
        <name>Zn(2+)</name>
        <dbReference type="ChEBI" id="CHEBI:29105"/>
    </cofactor>
    <text evidence="6">Binds 1 zinc ion per subunit.</text>
</comment>
<dbReference type="GO" id="GO:0006508">
    <property type="term" value="P:proteolysis"/>
    <property type="evidence" value="ECO:0007669"/>
    <property type="project" value="UniProtKB-KW"/>
</dbReference>
<evidence type="ECO:0000256" key="3">
    <source>
        <dbReference type="ARBA" id="ARBA00022801"/>
    </source>
</evidence>
<keyword evidence="7" id="KW-0472">Membrane</keyword>
<dbReference type="GO" id="GO:0004222">
    <property type="term" value="F:metalloendopeptidase activity"/>
    <property type="evidence" value="ECO:0007669"/>
    <property type="project" value="InterPro"/>
</dbReference>
<evidence type="ECO:0000256" key="7">
    <source>
        <dbReference type="SAM" id="Phobius"/>
    </source>
</evidence>
<feature type="domain" description="CAAX prenyl protease 1 N-terminal" evidence="9">
    <location>
        <begin position="25"/>
        <end position="168"/>
    </location>
</feature>
<dbReference type="RefSeq" id="WP_125120240.1">
    <property type="nucleotide sequence ID" value="NZ_AP019309.1"/>
</dbReference>
<evidence type="ECO:0000256" key="5">
    <source>
        <dbReference type="ARBA" id="ARBA00023049"/>
    </source>
</evidence>
<organism evidence="10 11">
    <name type="scientific">Intestinibaculum porci</name>
    <dbReference type="NCBI Taxonomy" id="2487118"/>
    <lineage>
        <taxon>Bacteria</taxon>
        <taxon>Bacillati</taxon>
        <taxon>Bacillota</taxon>
        <taxon>Erysipelotrichia</taxon>
        <taxon>Erysipelotrichales</taxon>
        <taxon>Erysipelotrichaceae</taxon>
        <taxon>Intestinibaculum</taxon>
    </lineage>
</organism>
<evidence type="ECO:0000259" key="9">
    <source>
        <dbReference type="Pfam" id="PF16491"/>
    </source>
</evidence>
<evidence type="ECO:0000256" key="4">
    <source>
        <dbReference type="ARBA" id="ARBA00022833"/>
    </source>
</evidence>
<dbReference type="Pfam" id="PF16491">
    <property type="entry name" value="Peptidase_M48_N"/>
    <property type="match status" value="1"/>
</dbReference>
<keyword evidence="7" id="KW-1133">Transmembrane helix</keyword>
<dbReference type="EMBL" id="AP019309">
    <property type="protein sequence ID" value="BBH27523.1"/>
    <property type="molecule type" value="Genomic_DNA"/>
</dbReference>
<dbReference type="FunCoup" id="A0A3G9JRA8">
    <property type="interactions" value="264"/>
</dbReference>
<name>A0A3G9JRA8_9FIRM</name>
<dbReference type="Proteomes" id="UP000268059">
    <property type="component" value="Chromosome"/>
</dbReference>
<feature type="transmembrane region" description="Helical" evidence="7">
    <location>
        <begin position="96"/>
        <end position="119"/>
    </location>
</feature>
<comment type="similarity">
    <text evidence="6">Belongs to the peptidase M48 family.</text>
</comment>
<dbReference type="Pfam" id="PF01435">
    <property type="entry name" value="Peptidase_M48"/>
    <property type="match status" value="1"/>
</dbReference>
<evidence type="ECO:0000313" key="11">
    <source>
        <dbReference type="Proteomes" id="UP000268059"/>
    </source>
</evidence>
<accession>A0A3G9JRA8</accession>
<dbReference type="GO" id="GO:0046872">
    <property type="term" value="F:metal ion binding"/>
    <property type="evidence" value="ECO:0007669"/>
    <property type="project" value="UniProtKB-KW"/>
</dbReference>
<protein>
    <submittedName>
        <fullName evidence="10">Peptidase M48</fullName>
    </submittedName>
</protein>
<dbReference type="InterPro" id="IPR032456">
    <property type="entry name" value="Peptidase_M48_N"/>
</dbReference>
<feature type="transmembrane region" description="Helical" evidence="7">
    <location>
        <begin position="336"/>
        <end position="356"/>
    </location>
</feature>
<feature type="transmembrane region" description="Helical" evidence="7">
    <location>
        <begin position="6"/>
        <end position="24"/>
    </location>
</feature>
<dbReference type="InterPro" id="IPR001915">
    <property type="entry name" value="Peptidase_M48"/>
</dbReference>
<proteinExistence type="inferred from homology"/>
<gene>
    <name evidence="10" type="ORF">SG0102_24570</name>
</gene>
<feature type="transmembrane region" description="Helical" evidence="7">
    <location>
        <begin position="140"/>
        <end position="160"/>
    </location>
</feature>
<sequence>MLLKCLLFLILLLSSLFTLYLMHINTIQRAKPLPQEVADIYAPGRYQRFLDYKNDYRIITLINIFISLLINGFLLFSPFFQKVEALSRHQELPTLAYTILFVTLLNDLPQFFLQYYATFTIEEKYDKNKQTKAMFLRESLGDFVLSLVLYGLLFGAWYFFKTRIFVQNASLNTLTALRYTFILAIIIFILMAIIMSISYIYLHILYKFTPLEEGPLKEDIKKLMKDCKKPVKTINVYNESKRSTSKNAFLMKLPFHKEFGIADNFLEENSHDELLAVLAHEVGHLKHQKTFFNYLRYCASVLFAGIVFFLLTHLSYITSFVTDVNKAFHLQTENDFLLIMIIMILMRPIIAAINIFNNYVSRSEEYEADDNAVKEGYGQALITTFKQLSSDELIDVNPTSLTEFLTYDHPGMYHRIAHIEQEMKKL</sequence>
<feature type="transmembrane region" description="Helical" evidence="7">
    <location>
        <begin position="58"/>
        <end position="76"/>
    </location>
</feature>
<feature type="transmembrane region" description="Helical" evidence="7">
    <location>
        <begin position="294"/>
        <end position="316"/>
    </location>
</feature>
<dbReference type="OrthoDB" id="9781930at2"/>
<evidence type="ECO:0000256" key="6">
    <source>
        <dbReference type="RuleBase" id="RU003983"/>
    </source>
</evidence>